<dbReference type="EMBL" id="BARV01004413">
    <property type="protein sequence ID" value="GAI17878.1"/>
    <property type="molecule type" value="Genomic_DNA"/>
</dbReference>
<organism evidence="1">
    <name type="scientific">marine sediment metagenome</name>
    <dbReference type="NCBI Taxonomy" id="412755"/>
    <lineage>
        <taxon>unclassified sequences</taxon>
        <taxon>metagenomes</taxon>
        <taxon>ecological metagenomes</taxon>
    </lineage>
</organism>
<protein>
    <recommendedName>
        <fullName evidence="2">DUF1893 domain-containing protein</fullName>
    </recommendedName>
</protein>
<feature type="non-terminal residue" evidence="1">
    <location>
        <position position="1"/>
    </location>
</feature>
<proteinExistence type="predicted"/>
<dbReference type="AlphaFoldDB" id="X1LFJ3"/>
<reference evidence="1" key="1">
    <citation type="journal article" date="2014" name="Front. Microbiol.">
        <title>High frequency of phylogenetically diverse reductive dehalogenase-homologous genes in deep subseafloor sedimentary metagenomes.</title>
        <authorList>
            <person name="Kawai M."/>
            <person name="Futagami T."/>
            <person name="Toyoda A."/>
            <person name="Takaki Y."/>
            <person name="Nishi S."/>
            <person name="Hori S."/>
            <person name="Arai W."/>
            <person name="Tsubouchi T."/>
            <person name="Morono Y."/>
            <person name="Uchiyama I."/>
            <person name="Ito T."/>
            <person name="Fujiyama A."/>
            <person name="Inagaki F."/>
            <person name="Takami H."/>
        </authorList>
    </citation>
    <scope>NUCLEOTIDE SEQUENCE</scope>
    <source>
        <strain evidence="1">Expedition CK06-06</strain>
    </source>
</reference>
<gene>
    <name evidence="1" type="ORF">S06H3_09826</name>
</gene>
<dbReference type="InterPro" id="IPR015067">
    <property type="entry name" value="DUF1893_TM1506-like"/>
</dbReference>
<name>X1LFJ3_9ZZZZ</name>
<dbReference type="GO" id="GO:0003824">
    <property type="term" value="F:catalytic activity"/>
    <property type="evidence" value="ECO:0007669"/>
    <property type="project" value="InterPro"/>
</dbReference>
<dbReference type="Pfam" id="PF08973">
    <property type="entry name" value="TM1506"/>
    <property type="match status" value="1"/>
</dbReference>
<comment type="caution">
    <text evidence="1">The sequence shown here is derived from an EMBL/GenBank/DDBJ whole genome shotgun (WGS) entry which is preliminary data.</text>
</comment>
<dbReference type="Gene3D" id="3.40.140.30">
    <property type="entry name" value="Hypothetical protein TM1506"/>
    <property type="match status" value="1"/>
</dbReference>
<accession>X1LFJ3</accession>
<dbReference type="InterPro" id="IPR016193">
    <property type="entry name" value="Cytidine_deaminase-like"/>
</dbReference>
<dbReference type="SUPFAM" id="SSF53927">
    <property type="entry name" value="Cytidine deaminase-like"/>
    <property type="match status" value="1"/>
</dbReference>
<evidence type="ECO:0000313" key="1">
    <source>
        <dbReference type="EMBL" id="GAI17878.1"/>
    </source>
</evidence>
<dbReference type="InterPro" id="IPR037081">
    <property type="entry name" value="Hyp_TM1506"/>
</dbReference>
<sequence>SKLIFTSDKSGLLPLLEYIDRFSPCHQQVKIFDKVMGNGAALLSVLANCQKVYSPLGSQLAVSTLDKYHISYHITNVVPYIRKTPRGEMCPMEKLSLHKDPEEFYAAVRNIANARVSKI</sequence>
<evidence type="ECO:0008006" key="2">
    <source>
        <dbReference type="Google" id="ProtNLM"/>
    </source>
</evidence>